<accession>A0AAV9JGP3</accession>
<dbReference type="PANTHER" id="PTHR42085">
    <property type="entry name" value="F-BOX DOMAIN-CONTAINING PROTEIN"/>
    <property type="match status" value="1"/>
</dbReference>
<evidence type="ECO:0000313" key="3">
    <source>
        <dbReference type="Proteomes" id="UP001324427"/>
    </source>
</evidence>
<comment type="caution">
    <text evidence="2">The sequence shown here is derived from an EMBL/GenBank/DDBJ whole genome shotgun (WGS) entry which is preliminary data.</text>
</comment>
<dbReference type="InterPro" id="IPR038883">
    <property type="entry name" value="AN11006-like"/>
</dbReference>
<protein>
    <recommendedName>
        <fullName evidence="4">F-box domain-containing protein</fullName>
    </recommendedName>
</protein>
<feature type="compositionally biased region" description="Polar residues" evidence="1">
    <location>
        <begin position="12"/>
        <end position="22"/>
    </location>
</feature>
<organism evidence="2 3">
    <name type="scientific">Oleoguttula mirabilis</name>
    <dbReference type="NCBI Taxonomy" id="1507867"/>
    <lineage>
        <taxon>Eukaryota</taxon>
        <taxon>Fungi</taxon>
        <taxon>Dikarya</taxon>
        <taxon>Ascomycota</taxon>
        <taxon>Pezizomycotina</taxon>
        <taxon>Dothideomycetes</taxon>
        <taxon>Dothideomycetidae</taxon>
        <taxon>Mycosphaerellales</taxon>
        <taxon>Teratosphaeriaceae</taxon>
        <taxon>Oleoguttula</taxon>
    </lineage>
</organism>
<dbReference type="Proteomes" id="UP001324427">
    <property type="component" value="Unassembled WGS sequence"/>
</dbReference>
<keyword evidence="3" id="KW-1185">Reference proteome</keyword>
<dbReference type="AlphaFoldDB" id="A0AAV9JGP3"/>
<evidence type="ECO:0000256" key="1">
    <source>
        <dbReference type="SAM" id="MobiDB-lite"/>
    </source>
</evidence>
<name>A0AAV9JGP3_9PEZI</name>
<dbReference type="PANTHER" id="PTHR42085:SF1">
    <property type="entry name" value="F-BOX DOMAIN-CONTAINING PROTEIN"/>
    <property type="match status" value="1"/>
</dbReference>
<reference evidence="2 3" key="1">
    <citation type="submission" date="2021-11" db="EMBL/GenBank/DDBJ databases">
        <title>Black yeast isolated from Biological Soil Crust.</title>
        <authorList>
            <person name="Kurbessoian T."/>
        </authorList>
    </citation>
    <scope>NUCLEOTIDE SEQUENCE [LARGE SCALE GENOMIC DNA]</scope>
    <source>
        <strain evidence="2 3">CCFEE 5522</strain>
    </source>
</reference>
<feature type="region of interest" description="Disordered" evidence="1">
    <location>
        <begin position="1"/>
        <end position="27"/>
    </location>
</feature>
<gene>
    <name evidence="2" type="ORF">LTR36_004762</name>
</gene>
<dbReference type="EMBL" id="JAVFHQ010000028">
    <property type="protein sequence ID" value="KAK4543988.1"/>
    <property type="molecule type" value="Genomic_DNA"/>
</dbReference>
<proteinExistence type="predicted"/>
<sequence length="197" mass="22203">MGAPVRLRSGPRHNSTEATQNPRPAPTSLLLRLPPELRLSIWEFALVEDGPVRVTPLLQQPGLLRTCRQIREEAMKTWLHSNFFWFDVVDCDATLIKAFVKHARQLISTLGLALTLRGGCDGNGREHWRNLVEWCTAVRSGQAFVVLKSDDLNRMGRVVAAAHAITPDYADCTWQECEKALEHLRFAVGGLEPQWLL</sequence>
<evidence type="ECO:0008006" key="4">
    <source>
        <dbReference type="Google" id="ProtNLM"/>
    </source>
</evidence>
<evidence type="ECO:0000313" key="2">
    <source>
        <dbReference type="EMBL" id="KAK4543988.1"/>
    </source>
</evidence>